<reference evidence="2 3" key="1">
    <citation type="submission" date="2021-03" db="EMBL/GenBank/DDBJ databases">
        <title>Genomic Encyclopedia of Type Strains, Phase IV (KMG-IV): sequencing the most valuable type-strain genomes for metagenomic binning, comparative biology and taxonomic classification.</title>
        <authorList>
            <person name="Goeker M."/>
        </authorList>
    </citation>
    <scope>NUCLEOTIDE SEQUENCE [LARGE SCALE GENOMIC DNA]</scope>
    <source>
        <strain evidence="2 3">DSM 101872</strain>
    </source>
</reference>
<evidence type="ECO:0000259" key="1">
    <source>
        <dbReference type="Pfam" id="PF03358"/>
    </source>
</evidence>
<proteinExistence type="predicted"/>
<keyword evidence="3" id="KW-1185">Reference proteome</keyword>
<dbReference type="Gene3D" id="3.40.50.360">
    <property type="match status" value="1"/>
</dbReference>
<dbReference type="PANTHER" id="PTHR30543:SF21">
    <property type="entry name" value="NAD(P)H-DEPENDENT FMN REDUCTASE LOT6"/>
    <property type="match status" value="1"/>
</dbReference>
<dbReference type="EMBL" id="JAGGLU010000006">
    <property type="protein sequence ID" value="MBP2058160.1"/>
    <property type="molecule type" value="Genomic_DNA"/>
</dbReference>
<evidence type="ECO:0000313" key="3">
    <source>
        <dbReference type="Proteomes" id="UP001519292"/>
    </source>
</evidence>
<protein>
    <submittedName>
        <fullName evidence="2">NAD(P)H-dependent FMN reductase</fullName>
    </submittedName>
</protein>
<evidence type="ECO:0000313" key="2">
    <source>
        <dbReference type="EMBL" id="MBP2058160.1"/>
    </source>
</evidence>
<dbReference type="InterPro" id="IPR005025">
    <property type="entry name" value="FMN_Rdtase-like_dom"/>
</dbReference>
<dbReference type="PANTHER" id="PTHR30543">
    <property type="entry name" value="CHROMATE REDUCTASE"/>
    <property type="match status" value="1"/>
</dbReference>
<comment type="caution">
    <text evidence="2">The sequence shown here is derived from an EMBL/GenBank/DDBJ whole genome shotgun (WGS) entry which is preliminary data.</text>
</comment>
<feature type="domain" description="NADPH-dependent FMN reductase-like" evidence="1">
    <location>
        <begin position="1"/>
        <end position="148"/>
    </location>
</feature>
<dbReference type="InterPro" id="IPR029039">
    <property type="entry name" value="Flavoprotein-like_sf"/>
</dbReference>
<dbReference type="RefSeq" id="WP_209686902.1">
    <property type="nucleotide sequence ID" value="NZ_JAGGLU010000006.1"/>
</dbReference>
<accession>A0ABS4MEP6</accession>
<dbReference type="Proteomes" id="UP001519292">
    <property type="component" value="Unassembled WGS sequence"/>
</dbReference>
<dbReference type="Pfam" id="PF03358">
    <property type="entry name" value="FMN_red"/>
    <property type="match status" value="1"/>
</dbReference>
<gene>
    <name evidence="2" type="ORF">J2Z60_001337</name>
</gene>
<dbReference type="InterPro" id="IPR050712">
    <property type="entry name" value="NAD(P)H-dep_reductase"/>
</dbReference>
<sequence>MKLLAVVGTNADFSFNRLLQQFMAKRYSNQAEIEVYEIAQLPKFKKDAEVDKTVVDFREKIRQADGVIFSTPEYDHGIPAALKNAMEWTGEHAPGNGDVFRMKPSMVIGASYGIQGATRAQEDMREILLSPDLGSNVLPGNEVLVSHVADKFNKETGELTDPADIEAIDAAFENFIKFIKHA</sequence>
<dbReference type="SUPFAM" id="SSF52218">
    <property type="entry name" value="Flavoproteins"/>
    <property type="match status" value="1"/>
</dbReference>
<organism evidence="2 3">
    <name type="scientific">Lactobacillus colini</name>
    <dbReference type="NCBI Taxonomy" id="1819254"/>
    <lineage>
        <taxon>Bacteria</taxon>
        <taxon>Bacillati</taxon>
        <taxon>Bacillota</taxon>
        <taxon>Bacilli</taxon>
        <taxon>Lactobacillales</taxon>
        <taxon>Lactobacillaceae</taxon>
        <taxon>Lactobacillus</taxon>
    </lineage>
</organism>
<name>A0ABS4MEP6_9LACO</name>